<dbReference type="KEGG" id="cbw:RR42_s3188"/>
<dbReference type="Proteomes" id="UP000031843">
    <property type="component" value="Chromosome secondary"/>
</dbReference>
<organism evidence="1 2">
    <name type="scientific">Cupriavidus basilensis</name>
    <dbReference type="NCBI Taxonomy" id="68895"/>
    <lineage>
        <taxon>Bacteria</taxon>
        <taxon>Pseudomonadati</taxon>
        <taxon>Pseudomonadota</taxon>
        <taxon>Betaproteobacteria</taxon>
        <taxon>Burkholderiales</taxon>
        <taxon>Burkholderiaceae</taxon>
        <taxon>Cupriavidus</taxon>
    </lineage>
</organism>
<evidence type="ECO:0000313" key="1">
    <source>
        <dbReference type="EMBL" id="AJG24769.1"/>
    </source>
</evidence>
<dbReference type="AlphaFoldDB" id="A0A0C4YS62"/>
<accession>A0A0C4YS62</accession>
<protein>
    <submittedName>
        <fullName evidence="1">Uncharacterized protein</fullName>
    </submittedName>
</protein>
<gene>
    <name evidence="1" type="ORF">RR42_s3188</name>
</gene>
<proteinExistence type="predicted"/>
<sequence>MAAVGNECKQVSFALSSKKFGKICKVMRKIRKDASSLPSRRDLCACSPDSRYRLATCAVTYSN</sequence>
<reference evidence="1 2" key="1">
    <citation type="journal article" date="2015" name="Genome Announc.">
        <title>Complete Genome Sequence of Cupriavidus basilensis 4G11, Isolated from the Oak Ridge Field Research Center Site.</title>
        <authorList>
            <person name="Ray J."/>
            <person name="Waters R.J."/>
            <person name="Skerker J.M."/>
            <person name="Kuehl J.V."/>
            <person name="Price M.N."/>
            <person name="Huang J."/>
            <person name="Chakraborty R."/>
            <person name="Arkin A.P."/>
            <person name="Deutschbauer A."/>
        </authorList>
    </citation>
    <scope>NUCLEOTIDE SEQUENCE [LARGE SCALE GENOMIC DNA]</scope>
    <source>
        <strain evidence="1">4G11</strain>
    </source>
</reference>
<name>A0A0C4YS62_9BURK</name>
<evidence type="ECO:0000313" key="2">
    <source>
        <dbReference type="Proteomes" id="UP000031843"/>
    </source>
</evidence>
<keyword evidence="2" id="KW-1185">Reference proteome</keyword>
<dbReference type="EMBL" id="CP010537">
    <property type="protein sequence ID" value="AJG24769.1"/>
    <property type="molecule type" value="Genomic_DNA"/>
</dbReference>